<evidence type="ECO:0000313" key="6">
    <source>
        <dbReference type="Proteomes" id="UP000199306"/>
    </source>
</evidence>
<dbReference type="InterPro" id="IPR050204">
    <property type="entry name" value="AraC_XylS_family_regulators"/>
</dbReference>
<dbReference type="PANTHER" id="PTHR46796:SF13">
    <property type="entry name" value="HTH-TYPE TRANSCRIPTIONAL ACTIVATOR RHAS"/>
    <property type="match status" value="1"/>
</dbReference>
<dbReference type="RefSeq" id="WP_092019224.1">
    <property type="nucleotide sequence ID" value="NZ_FOXH01000016.1"/>
</dbReference>
<feature type="domain" description="HTH araC/xylS-type" evidence="4">
    <location>
        <begin position="146"/>
        <end position="261"/>
    </location>
</feature>
<evidence type="ECO:0000256" key="1">
    <source>
        <dbReference type="ARBA" id="ARBA00023015"/>
    </source>
</evidence>
<dbReference type="PANTHER" id="PTHR46796">
    <property type="entry name" value="HTH-TYPE TRANSCRIPTIONAL ACTIVATOR RHAS-RELATED"/>
    <property type="match status" value="1"/>
</dbReference>
<dbReference type="STRING" id="1079859.SAMN04515674_116100"/>
<accession>A0A1I5Y1C5</accession>
<organism evidence="5 6">
    <name type="scientific">Pseudarcicella hirudinis</name>
    <dbReference type="NCBI Taxonomy" id="1079859"/>
    <lineage>
        <taxon>Bacteria</taxon>
        <taxon>Pseudomonadati</taxon>
        <taxon>Bacteroidota</taxon>
        <taxon>Cytophagia</taxon>
        <taxon>Cytophagales</taxon>
        <taxon>Flectobacillaceae</taxon>
        <taxon>Pseudarcicella</taxon>
    </lineage>
</organism>
<sequence length="272" mass="31047">MNLFNYRELAAAQELSKFVKKFWVLDNALNHSEFSNKSVLPNGCFNIAFISGNEIVIENKSGKTVLKEGIYLSCQLSMTIDVIIKPFTKIFLTQLYPWVPVMFSDFPFEKTADCYVPLQEINSGMSRNLAGIELYNEAFIVQFFQNHFLKYLEKNRDSDLILEASLLMKEGKGNISVAELSGKLGFSTRFVEKKFKQHLGLSPKEFSTILKIRNSVDEMTRMKQFHSMVQLALENGFYDQAHFIKTFSGLANTSPGKFDAEKFLLPFDGKGF</sequence>
<dbReference type="InterPro" id="IPR018060">
    <property type="entry name" value="HTH_AraC"/>
</dbReference>
<evidence type="ECO:0000259" key="4">
    <source>
        <dbReference type="PROSITE" id="PS01124"/>
    </source>
</evidence>
<proteinExistence type="predicted"/>
<evidence type="ECO:0000313" key="5">
    <source>
        <dbReference type="EMBL" id="SFQ38009.1"/>
    </source>
</evidence>
<name>A0A1I5Y1C5_9BACT</name>
<dbReference type="InterPro" id="IPR046532">
    <property type="entry name" value="DUF6597"/>
</dbReference>
<dbReference type="PROSITE" id="PS01124">
    <property type="entry name" value="HTH_ARAC_FAMILY_2"/>
    <property type="match status" value="1"/>
</dbReference>
<dbReference type="OrthoDB" id="635259at2"/>
<dbReference type="AlphaFoldDB" id="A0A1I5Y1C5"/>
<evidence type="ECO:0000256" key="2">
    <source>
        <dbReference type="ARBA" id="ARBA00023125"/>
    </source>
</evidence>
<dbReference type="Proteomes" id="UP000199306">
    <property type="component" value="Unassembled WGS sequence"/>
</dbReference>
<keyword evidence="1" id="KW-0805">Transcription regulation</keyword>
<keyword evidence="3" id="KW-0804">Transcription</keyword>
<dbReference type="Pfam" id="PF12833">
    <property type="entry name" value="HTH_18"/>
    <property type="match status" value="1"/>
</dbReference>
<dbReference type="SMART" id="SM00342">
    <property type="entry name" value="HTH_ARAC"/>
    <property type="match status" value="1"/>
</dbReference>
<dbReference type="GO" id="GO:0003700">
    <property type="term" value="F:DNA-binding transcription factor activity"/>
    <property type="evidence" value="ECO:0007669"/>
    <property type="project" value="InterPro"/>
</dbReference>
<reference evidence="5 6" key="1">
    <citation type="submission" date="2016-10" db="EMBL/GenBank/DDBJ databases">
        <authorList>
            <person name="de Groot N.N."/>
        </authorList>
    </citation>
    <scope>NUCLEOTIDE SEQUENCE [LARGE SCALE GENOMIC DNA]</scope>
    <source>
        <strain evidence="6">E92,LMG 26720,CCM 7988</strain>
    </source>
</reference>
<dbReference type="GO" id="GO:0043565">
    <property type="term" value="F:sequence-specific DNA binding"/>
    <property type="evidence" value="ECO:0007669"/>
    <property type="project" value="InterPro"/>
</dbReference>
<keyword evidence="6" id="KW-1185">Reference proteome</keyword>
<keyword evidence="2" id="KW-0238">DNA-binding</keyword>
<dbReference type="Pfam" id="PF20240">
    <property type="entry name" value="DUF6597"/>
    <property type="match status" value="1"/>
</dbReference>
<gene>
    <name evidence="5" type="ORF">SAMN04515674_116100</name>
</gene>
<evidence type="ECO:0000256" key="3">
    <source>
        <dbReference type="ARBA" id="ARBA00023163"/>
    </source>
</evidence>
<protein>
    <submittedName>
        <fullName evidence="5">Helix-turn-helix domain-containing protein</fullName>
    </submittedName>
</protein>
<dbReference type="EMBL" id="FOXH01000016">
    <property type="protein sequence ID" value="SFQ38009.1"/>
    <property type="molecule type" value="Genomic_DNA"/>
</dbReference>
<dbReference type="Gene3D" id="1.10.10.60">
    <property type="entry name" value="Homeodomain-like"/>
    <property type="match status" value="1"/>
</dbReference>